<evidence type="ECO:0008006" key="3">
    <source>
        <dbReference type="Google" id="ProtNLM"/>
    </source>
</evidence>
<keyword evidence="2" id="KW-1185">Reference proteome</keyword>
<name>A0A8J4H531_9BACL</name>
<organism evidence="1 2">
    <name type="scientific">Xylanibacillus composti</name>
    <dbReference type="NCBI Taxonomy" id="1572762"/>
    <lineage>
        <taxon>Bacteria</taxon>
        <taxon>Bacillati</taxon>
        <taxon>Bacillota</taxon>
        <taxon>Bacilli</taxon>
        <taxon>Bacillales</taxon>
        <taxon>Paenibacillaceae</taxon>
        <taxon>Xylanibacillus</taxon>
    </lineage>
</organism>
<dbReference type="Proteomes" id="UP000677918">
    <property type="component" value="Unassembled WGS sequence"/>
</dbReference>
<dbReference type="PROSITE" id="PS51257">
    <property type="entry name" value="PROKAR_LIPOPROTEIN"/>
    <property type="match status" value="1"/>
</dbReference>
<dbReference type="SUPFAM" id="SSF53850">
    <property type="entry name" value="Periplasmic binding protein-like II"/>
    <property type="match status" value="1"/>
</dbReference>
<comment type="caution">
    <text evidence="1">The sequence shown here is derived from an EMBL/GenBank/DDBJ whole genome shotgun (WGS) entry which is preliminary data.</text>
</comment>
<evidence type="ECO:0000313" key="2">
    <source>
        <dbReference type="Proteomes" id="UP000677918"/>
    </source>
</evidence>
<proteinExistence type="predicted"/>
<dbReference type="AlphaFoldDB" id="A0A8J4H531"/>
<reference evidence="1" key="1">
    <citation type="submission" date="2021-04" db="EMBL/GenBank/DDBJ databases">
        <title>Draft genome sequence of Xylanibacillus composti strain K13.</title>
        <authorList>
            <person name="Uke A."/>
            <person name="Chhe C."/>
            <person name="Baramee S."/>
            <person name="Kosugi A."/>
        </authorList>
    </citation>
    <scope>NUCLEOTIDE SEQUENCE</scope>
    <source>
        <strain evidence="1">K13</strain>
    </source>
</reference>
<protein>
    <recommendedName>
        <fullName evidence="3">Carbohydrate ABC transporter substrate-binding protein</fullName>
    </recommendedName>
</protein>
<dbReference type="Gene3D" id="3.40.190.10">
    <property type="entry name" value="Periplasmic binding protein-like II"/>
    <property type="match status" value="1"/>
</dbReference>
<gene>
    <name evidence="1" type="ORF">XYCOK13_38030</name>
</gene>
<dbReference type="EMBL" id="BOVK01000064">
    <property type="protein sequence ID" value="GIQ70979.1"/>
    <property type="molecule type" value="Genomic_DNA"/>
</dbReference>
<accession>A0A8J4H531</accession>
<dbReference type="RefSeq" id="WP_213413782.1">
    <property type="nucleotide sequence ID" value="NZ_BOVK01000064.1"/>
</dbReference>
<evidence type="ECO:0000313" key="1">
    <source>
        <dbReference type="EMBL" id="GIQ70979.1"/>
    </source>
</evidence>
<sequence length="422" mass="47678">MKGRAVMILVCIFLSVGCTNHTRDIERVKVELTFSTFLTEEQFEQEIKEPLKEQFPNIELIRLDDSGKGVFSLHHGADIHHEMLGGKMYFNDSSYESSFPAIDLTDLIAESGFRTETIPQPLWNHVRAISSNGEVEGLPYIRKLYGLFVHEGFSGKDAASQGNVTWDTVANMNAALPPTDKGRWLRYWLVFEMMNQLSIPLVQAEHDREELRSKFSKIARAVAQFKAGSAGITFSQEDLLNGDSGALENIQTFVPSGTATLYAQARRNYSEIEHLLGKPEYDVANFPYFSEDEPVVPARVQEILQIGENSSYKYEAFEIIAYMVSEPFQLKNARIGLGPVLDDIRIYEQFGQDVPAFEGKNIAAFFQPGLAEYPINANMLVQPLVEQAEVKIFNIVDSQLKGEIDEEEATRLYMEVYAPFVR</sequence>